<dbReference type="EMBL" id="JAUUTY010000004">
    <property type="protein sequence ID" value="KAK1649572.1"/>
    <property type="molecule type" value="Genomic_DNA"/>
</dbReference>
<dbReference type="Gene3D" id="3.30.40.10">
    <property type="entry name" value="Zinc/RING finger domain, C3HC4 (zinc finger)"/>
    <property type="match status" value="1"/>
</dbReference>
<comment type="caution">
    <text evidence="1">The sequence shown here is derived from an EMBL/GenBank/DDBJ whole genome shotgun (WGS) entry which is preliminary data.</text>
</comment>
<evidence type="ECO:0000313" key="2">
    <source>
        <dbReference type="Proteomes" id="UP001231189"/>
    </source>
</evidence>
<evidence type="ECO:0000313" key="1">
    <source>
        <dbReference type="EMBL" id="KAK1649572.1"/>
    </source>
</evidence>
<dbReference type="Proteomes" id="UP001231189">
    <property type="component" value="Unassembled WGS sequence"/>
</dbReference>
<keyword evidence="2" id="KW-1185">Reference proteome</keyword>
<organism evidence="1 2">
    <name type="scientific">Lolium multiflorum</name>
    <name type="common">Italian ryegrass</name>
    <name type="synonym">Lolium perenne subsp. multiflorum</name>
    <dbReference type="NCBI Taxonomy" id="4521"/>
    <lineage>
        <taxon>Eukaryota</taxon>
        <taxon>Viridiplantae</taxon>
        <taxon>Streptophyta</taxon>
        <taxon>Embryophyta</taxon>
        <taxon>Tracheophyta</taxon>
        <taxon>Spermatophyta</taxon>
        <taxon>Magnoliopsida</taxon>
        <taxon>Liliopsida</taxon>
        <taxon>Poales</taxon>
        <taxon>Poaceae</taxon>
        <taxon>BOP clade</taxon>
        <taxon>Pooideae</taxon>
        <taxon>Poodae</taxon>
        <taxon>Poeae</taxon>
        <taxon>Poeae Chloroplast Group 2 (Poeae type)</taxon>
        <taxon>Loliodinae</taxon>
        <taxon>Loliinae</taxon>
        <taxon>Lolium</taxon>
    </lineage>
</organism>
<dbReference type="AlphaFoldDB" id="A0AAD8SEE2"/>
<sequence length="181" mass="19868">MKNYSLFMGAAALMKMAVEMAGVDGEAFRGTSPSGVPEQRLLSPGSWPRWRRLWKCCSCKKVACDSCARNLPGGACPGCQGVFQGESPPSESMYFSRECVMEKNVCIRMGEGHHIACGSCLRNLPSLVCPNCDGIYEEDEDLSRFASLFKVDCSNDGCDMSGDLLEYFQHEATCPHAPTRR</sequence>
<proteinExistence type="predicted"/>
<protein>
    <submittedName>
        <fullName evidence="1">Uncharacterized protein</fullName>
    </submittedName>
</protein>
<gene>
    <name evidence="1" type="ORF">QYE76_067377</name>
</gene>
<name>A0AAD8SEE2_LOLMU</name>
<accession>A0AAD8SEE2</accession>
<dbReference type="InterPro" id="IPR013083">
    <property type="entry name" value="Znf_RING/FYVE/PHD"/>
</dbReference>
<reference evidence="1" key="1">
    <citation type="submission" date="2023-07" db="EMBL/GenBank/DDBJ databases">
        <title>A chromosome-level genome assembly of Lolium multiflorum.</title>
        <authorList>
            <person name="Chen Y."/>
            <person name="Copetti D."/>
            <person name="Kolliker R."/>
            <person name="Studer B."/>
        </authorList>
    </citation>
    <scope>NUCLEOTIDE SEQUENCE</scope>
    <source>
        <strain evidence="1">02402/16</strain>
        <tissue evidence="1">Leaf</tissue>
    </source>
</reference>